<dbReference type="InterPro" id="IPR001199">
    <property type="entry name" value="Cyt_B5-like_heme/steroid-bd"/>
</dbReference>
<dbReference type="GO" id="GO:0046872">
    <property type="term" value="F:metal ion binding"/>
    <property type="evidence" value="ECO:0007669"/>
    <property type="project" value="UniProtKB-KW"/>
</dbReference>
<evidence type="ECO:0000256" key="12">
    <source>
        <dbReference type="ARBA" id="ARBA00023002"/>
    </source>
</evidence>
<feature type="transmembrane region" description="Helical" evidence="17">
    <location>
        <begin position="285"/>
        <end position="303"/>
    </location>
</feature>
<evidence type="ECO:0000313" key="19">
    <source>
        <dbReference type="EMBL" id="KAF9481010.1"/>
    </source>
</evidence>
<dbReference type="SMART" id="SM01117">
    <property type="entry name" value="Cyt-b5"/>
    <property type="match status" value="1"/>
</dbReference>
<dbReference type="Pfam" id="PF00487">
    <property type="entry name" value="FA_desaturase"/>
    <property type="match status" value="1"/>
</dbReference>
<keyword evidence="14" id="KW-0443">Lipid metabolism</keyword>
<comment type="pathway">
    <text evidence="3">Sphingolipid metabolism.</text>
</comment>
<dbReference type="Gene3D" id="3.10.120.10">
    <property type="entry name" value="Cytochrome b5-like heme/steroid binding domain"/>
    <property type="match status" value="1"/>
</dbReference>
<accession>A0A9P5Z6I2</accession>
<dbReference type="GO" id="GO:0006665">
    <property type="term" value="P:sphingolipid metabolic process"/>
    <property type="evidence" value="ECO:0007669"/>
    <property type="project" value="UniProtKB-KW"/>
</dbReference>
<evidence type="ECO:0000256" key="7">
    <source>
        <dbReference type="ARBA" id="ARBA00022617"/>
    </source>
</evidence>
<keyword evidence="9" id="KW-0479">Metal-binding</keyword>
<organism evidence="19 20">
    <name type="scientific">Pholiota conissans</name>
    <dbReference type="NCBI Taxonomy" id="109636"/>
    <lineage>
        <taxon>Eukaryota</taxon>
        <taxon>Fungi</taxon>
        <taxon>Dikarya</taxon>
        <taxon>Basidiomycota</taxon>
        <taxon>Agaricomycotina</taxon>
        <taxon>Agaricomycetes</taxon>
        <taxon>Agaricomycetidae</taxon>
        <taxon>Agaricales</taxon>
        <taxon>Agaricineae</taxon>
        <taxon>Strophariaceae</taxon>
        <taxon>Pholiota</taxon>
    </lineage>
</organism>
<evidence type="ECO:0000256" key="6">
    <source>
        <dbReference type="ARBA" id="ARBA00016939"/>
    </source>
</evidence>
<feature type="transmembrane region" description="Helical" evidence="17">
    <location>
        <begin position="324"/>
        <end position="346"/>
    </location>
</feature>
<evidence type="ECO:0000256" key="5">
    <source>
        <dbReference type="ARBA" id="ARBA00012019"/>
    </source>
</evidence>
<feature type="domain" description="Cytochrome b5 heme-binding" evidence="18">
    <location>
        <begin position="1"/>
        <end position="77"/>
    </location>
</feature>
<keyword evidence="10" id="KW-0746">Sphingolipid metabolism</keyword>
<dbReference type="CDD" id="cd03506">
    <property type="entry name" value="Delta6-FADS-like"/>
    <property type="match status" value="1"/>
</dbReference>
<dbReference type="PANTHER" id="PTHR19353:SF30">
    <property type="entry name" value="DELTA 8-(E)-SPHINGOLIPID DESATURASE"/>
    <property type="match status" value="1"/>
</dbReference>
<reference evidence="19" key="1">
    <citation type="submission" date="2020-11" db="EMBL/GenBank/DDBJ databases">
        <authorList>
            <consortium name="DOE Joint Genome Institute"/>
            <person name="Ahrendt S."/>
            <person name="Riley R."/>
            <person name="Andreopoulos W."/>
            <person name="Labutti K."/>
            <person name="Pangilinan J."/>
            <person name="Ruiz-Duenas F.J."/>
            <person name="Barrasa J.M."/>
            <person name="Sanchez-Garcia M."/>
            <person name="Camarero S."/>
            <person name="Miyauchi S."/>
            <person name="Serrano A."/>
            <person name="Linde D."/>
            <person name="Babiker R."/>
            <person name="Drula E."/>
            <person name="Ayuso-Fernandez I."/>
            <person name="Pacheco R."/>
            <person name="Padilla G."/>
            <person name="Ferreira P."/>
            <person name="Barriuso J."/>
            <person name="Kellner H."/>
            <person name="Castanera R."/>
            <person name="Alfaro M."/>
            <person name="Ramirez L."/>
            <person name="Pisabarro A.G."/>
            <person name="Kuo A."/>
            <person name="Tritt A."/>
            <person name="Lipzen A."/>
            <person name="He G."/>
            <person name="Yan M."/>
            <person name="Ng V."/>
            <person name="Cullen D."/>
            <person name="Martin F."/>
            <person name="Rosso M.-N."/>
            <person name="Henrissat B."/>
            <person name="Hibbett D."/>
            <person name="Martinez A.T."/>
            <person name="Grigoriev I.V."/>
        </authorList>
    </citation>
    <scope>NUCLEOTIDE SEQUENCE</scope>
    <source>
        <strain evidence="19">CIRM-BRFM 674</strain>
    </source>
</reference>
<keyword evidence="15 17" id="KW-0472">Membrane</keyword>
<evidence type="ECO:0000256" key="15">
    <source>
        <dbReference type="ARBA" id="ARBA00023136"/>
    </source>
</evidence>
<evidence type="ECO:0000256" key="8">
    <source>
        <dbReference type="ARBA" id="ARBA00022692"/>
    </source>
</evidence>
<gene>
    <name evidence="19" type="ORF">BDN70DRAFT_876882</name>
</gene>
<evidence type="ECO:0000256" key="10">
    <source>
        <dbReference type="ARBA" id="ARBA00022919"/>
    </source>
</evidence>
<feature type="transmembrane region" description="Helical" evidence="17">
    <location>
        <begin position="358"/>
        <end position="376"/>
    </location>
</feature>
<comment type="similarity">
    <text evidence="4">Belongs to the fatty acid desaturase type 1 family.</text>
</comment>
<dbReference type="SUPFAM" id="SSF55856">
    <property type="entry name" value="Cytochrome b5-like heme/steroid binding domain"/>
    <property type="match status" value="1"/>
</dbReference>
<comment type="pathway">
    <text evidence="2">Lipid metabolism; sphingolipid metabolism.</text>
</comment>
<keyword evidence="7" id="KW-0349">Heme</keyword>
<keyword evidence="13" id="KW-0408">Iron</keyword>
<keyword evidence="20" id="KW-1185">Reference proteome</keyword>
<dbReference type="PIRSF" id="PIRSF015921">
    <property type="entry name" value="FA_sphinglp_des"/>
    <property type="match status" value="1"/>
</dbReference>
<evidence type="ECO:0000256" key="16">
    <source>
        <dbReference type="SAM" id="MobiDB-lite"/>
    </source>
</evidence>
<comment type="caution">
    <text evidence="19">The sequence shown here is derived from an EMBL/GenBank/DDBJ whole genome shotgun (WGS) entry which is preliminary data.</text>
</comment>
<dbReference type="InterPro" id="IPR012171">
    <property type="entry name" value="Fatty_acid_desaturase"/>
</dbReference>
<evidence type="ECO:0000256" key="9">
    <source>
        <dbReference type="ARBA" id="ARBA00022723"/>
    </source>
</evidence>
<evidence type="ECO:0000256" key="1">
    <source>
        <dbReference type="ARBA" id="ARBA00004141"/>
    </source>
</evidence>
<dbReference type="GO" id="GO:0016020">
    <property type="term" value="C:membrane"/>
    <property type="evidence" value="ECO:0007669"/>
    <property type="project" value="UniProtKB-SubCell"/>
</dbReference>
<feature type="transmembrane region" description="Helical" evidence="17">
    <location>
        <begin position="246"/>
        <end position="265"/>
    </location>
</feature>
<feature type="region of interest" description="Disordered" evidence="16">
    <location>
        <begin position="538"/>
        <end position="564"/>
    </location>
</feature>
<dbReference type="OrthoDB" id="260091at2759"/>
<keyword evidence="11 17" id="KW-1133">Transmembrane helix</keyword>
<dbReference type="Proteomes" id="UP000807469">
    <property type="component" value="Unassembled WGS sequence"/>
</dbReference>
<dbReference type="GO" id="GO:0016717">
    <property type="term" value="F:oxidoreductase activity, acting on paired donors, with oxidation of a pair of donors resulting in the reduction of molecular oxygen to two molecules of water"/>
    <property type="evidence" value="ECO:0007669"/>
    <property type="project" value="TreeGrafter"/>
</dbReference>
<feature type="region of interest" description="Disordered" evidence="16">
    <location>
        <begin position="133"/>
        <end position="152"/>
    </location>
</feature>
<feature type="compositionally biased region" description="Polar residues" evidence="16">
    <location>
        <begin position="544"/>
        <end position="555"/>
    </location>
</feature>
<evidence type="ECO:0000256" key="17">
    <source>
        <dbReference type="SAM" id="Phobius"/>
    </source>
</evidence>
<dbReference type="PROSITE" id="PS50255">
    <property type="entry name" value="CYTOCHROME_B5_2"/>
    <property type="match status" value="1"/>
</dbReference>
<evidence type="ECO:0000256" key="11">
    <source>
        <dbReference type="ARBA" id="ARBA00022989"/>
    </source>
</evidence>
<feature type="transmembrane region" description="Helical" evidence="17">
    <location>
        <begin position="388"/>
        <end position="408"/>
    </location>
</feature>
<dbReference type="InterPro" id="IPR036400">
    <property type="entry name" value="Cyt_B5-like_heme/steroid_sf"/>
</dbReference>
<name>A0A9P5Z6I2_9AGAR</name>
<sequence length="564" mass="64032">MTLWTRAQVAQRILQGDTLIIYRGELLNIPRKWLDAHPGGTLALLHFIGRDATDEIDANHPADTIKLIPRYSIGRVELTDDYWPPLMPPIATGWVRRAGKDGTQEWYREAVELTSDDYSAKFTPPSSILLHENATSKSDASGPTLDELEPPPSALSLEQQARQSKAYRELHERIIAAGLYKTRYITGYGPEIVRYTLLAIFAALFYRADWLVPSAVCLGLFWHQLVFSAHDLGHMGVTHNWTADRIISTIIADFIGGLSIGWWVQNHNVHHLVTNHPSHDPDIEHIPFFAISPVFLSSLWSSYYKRTMPFDAFARRFLAIQHKLFYLIMAFARFNLYVNSYVFLWQKAFDTKRARGGWWAWRLEVAGIVFFWCWFGRVLYGCGSWQRALVYLIISHAVTSPLHVQIVLSHFSMSTDDLGPAESFPHRQMRTTSDVICDPTIEFIHGGLHLQVTHHLFPRLPRHNLRQASLLVKEFAKEQGLVYAEFGFVDGNKQVIGTLRGVAEQVKIMRKVVKVEVEEAVGKRNRELLEKANGCPNGIGKANGNRNGHGYTNGNGAHAHEKHS</sequence>
<dbReference type="InterPro" id="IPR005804">
    <property type="entry name" value="FA_desaturase_dom"/>
</dbReference>
<dbReference type="AlphaFoldDB" id="A0A9P5Z6I2"/>
<dbReference type="Pfam" id="PF00173">
    <property type="entry name" value="Cyt-b5"/>
    <property type="match status" value="1"/>
</dbReference>
<protein>
    <recommendedName>
        <fullName evidence="6">Delta 8-(E)-sphingolipid desaturase</fullName>
        <ecNumber evidence="5">1.14.19.18</ecNumber>
    </recommendedName>
</protein>
<evidence type="ECO:0000256" key="3">
    <source>
        <dbReference type="ARBA" id="ARBA00004991"/>
    </source>
</evidence>
<comment type="subcellular location">
    <subcellularLocation>
        <location evidence="1">Membrane</location>
        <topology evidence="1">Multi-pass membrane protein</topology>
    </subcellularLocation>
</comment>
<keyword evidence="8 17" id="KW-0812">Transmembrane</keyword>
<evidence type="ECO:0000256" key="14">
    <source>
        <dbReference type="ARBA" id="ARBA00023098"/>
    </source>
</evidence>
<evidence type="ECO:0000259" key="18">
    <source>
        <dbReference type="PROSITE" id="PS50255"/>
    </source>
</evidence>
<dbReference type="EC" id="1.14.19.18" evidence="5"/>
<evidence type="ECO:0000256" key="4">
    <source>
        <dbReference type="ARBA" id="ARBA00009295"/>
    </source>
</evidence>
<evidence type="ECO:0000256" key="13">
    <source>
        <dbReference type="ARBA" id="ARBA00023004"/>
    </source>
</evidence>
<dbReference type="EMBL" id="MU155185">
    <property type="protein sequence ID" value="KAF9481010.1"/>
    <property type="molecule type" value="Genomic_DNA"/>
</dbReference>
<keyword evidence="12" id="KW-0560">Oxidoreductase</keyword>
<dbReference type="PANTHER" id="PTHR19353">
    <property type="entry name" value="FATTY ACID DESATURASE 2"/>
    <property type="match status" value="1"/>
</dbReference>
<proteinExistence type="inferred from homology"/>
<evidence type="ECO:0000256" key="2">
    <source>
        <dbReference type="ARBA" id="ARBA00004760"/>
    </source>
</evidence>
<evidence type="ECO:0000313" key="20">
    <source>
        <dbReference type="Proteomes" id="UP000807469"/>
    </source>
</evidence>